<dbReference type="PANTHER" id="PTHR36558">
    <property type="entry name" value="GLR1098 PROTEIN"/>
    <property type="match status" value="1"/>
</dbReference>
<keyword evidence="3" id="KW-1185">Reference proteome</keyword>
<reference evidence="2" key="1">
    <citation type="submission" date="2022-06" db="EMBL/GenBank/DDBJ databases">
        <title>Genome sequence of Phormidium yuhuli AB48 isolated from an industrial photobioreactor environment.</title>
        <authorList>
            <person name="Qiu Y."/>
            <person name="Noonan A.J.C."/>
            <person name="Dofher K."/>
            <person name="Koch M."/>
            <person name="Kieft B."/>
            <person name="Lin X."/>
            <person name="Ziels R.M."/>
            <person name="Hallam S.J."/>
        </authorList>
    </citation>
    <scope>NUCLEOTIDE SEQUENCE</scope>
    <source>
        <strain evidence="2">AB48</strain>
    </source>
</reference>
<dbReference type="InterPro" id="IPR011335">
    <property type="entry name" value="Restrct_endonuc-II-like"/>
</dbReference>
<dbReference type="InterPro" id="IPR012296">
    <property type="entry name" value="Nuclease_put_TT1808"/>
</dbReference>
<protein>
    <submittedName>
        <fullName evidence="2">Uma2 family endonuclease</fullName>
    </submittedName>
</protein>
<dbReference type="Gene3D" id="3.90.1570.10">
    <property type="entry name" value="tt1808, chain A"/>
    <property type="match status" value="1"/>
</dbReference>
<dbReference type="EMBL" id="CP098611">
    <property type="protein sequence ID" value="USR93070.1"/>
    <property type="molecule type" value="Genomic_DNA"/>
</dbReference>
<dbReference type="Proteomes" id="UP001056708">
    <property type="component" value="Chromosome"/>
</dbReference>
<sequence length="183" mass="21555">MIAIPYSISPQDYLDLDRQNPIRHEYRQGLVYAMTGRSDTHSRITINLLSLLNLHLDETPCRLYNGDVKVNDQDDFYYYPDAFVTCDERDRQDRFIKRYPILIAEVLSASTEAFDRDLKFRDYQKLDSLQEYLLISQETQCVEVRLRLADNTWETTIYQTGDRIPLTSLDLEVAIARLYRGLD</sequence>
<dbReference type="SUPFAM" id="SSF52980">
    <property type="entry name" value="Restriction endonuclease-like"/>
    <property type="match status" value="1"/>
</dbReference>
<accession>A0ABY5AW27</accession>
<evidence type="ECO:0000259" key="1">
    <source>
        <dbReference type="Pfam" id="PF05685"/>
    </source>
</evidence>
<proteinExistence type="predicted"/>
<feature type="domain" description="Putative restriction endonuclease" evidence="1">
    <location>
        <begin position="11"/>
        <end position="169"/>
    </location>
</feature>
<dbReference type="Pfam" id="PF05685">
    <property type="entry name" value="Uma2"/>
    <property type="match status" value="1"/>
</dbReference>
<evidence type="ECO:0000313" key="2">
    <source>
        <dbReference type="EMBL" id="USR93070.1"/>
    </source>
</evidence>
<keyword evidence="2" id="KW-0378">Hydrolase</keyword>
<dbReference type="CDD" id="cd06260">
    <property type="entry name" value="DUF820-like"/>
    <property type="match status" value="1"/>
</dbReference>
<gene>
    <name evidence="2" type="ORF">NEA10_01340</name>
</gene>
<keyword evidence="2" id="KW-0540">Nuclease</keyword>
<keyword evidence="2" id="KW-0255">Endonuclease</keyword>
<name>A0ABY5AW27_9CYAN</name>
<dbReference type="GO" id="GO:0004519">
    <property type="term" value="F:endonuclease activity"/>
    <property type="evidence" value="ECO:0007669"/>
    <property type="project" value="UniProtKB-KW"/>
</dbReference>
<organism evidence="2 3">
    <name type="scientific">Phormidium yuhuli AB48</name>
    <dbReference type="NCBI Taxonomy" id="2940671"/>
    <lineage>
        <taxon>Bacteria</taxon>
        <taxon>Bacillati</taxon>
        <taxon>Cyanobacteriota</taxon>
        <taxon>Cyanophyceae</taxon>
        <taxon>Oscillatoriophycideae</taxon>
        <taxon>Oscillatoriales</taxon>
        <taxon>Oscillatoriaceae</taxon>
        <taxon>Phormidium</taxon>
        <taxon>Phormidium yuhuli</taxon>
    </lineage>
</organism>
<dbReference type="PANTHER" id="PTHR36558:SF1">
    <property type="entry name" value="RESTRICTION ENDONUCLEASE DOMAIN-CONTAINING PROTEIN-RELATED"/>
    <property type="match status" value="1"/>
</dbReference>
<dbReference type="InterPro" id="IPR008538">
    <property type="entry name" value="Uma2"/>
</dbReference>
<evidence type="ECO:0000313" key="3">
    <source>
        <dbReference type="Proteomes" id="UP001056708"/>
    </source>
</evidence>